<dbReference type="InterPro" id="IPR011990">
    <property type="entry name" value="TPR-like_helical_dom_sf"/>
</dbReference>
<evidence type="ECO:0008006" key="5">
    <source>
        <dbReference type="Google" id="ProtNLM"/>
    </source>
</evidence>
<evidence type="ECO:0000256" key="1">
    <source>
        <dbReference type="ARBA" id="ARBA00022679"/>
    </source>
</evidence>
<dbReference type="PROSITE" id="PS50005">
    <property type="entry name" value="TPR"/>
    <property type="match status" value="1"/>
</dbReference>
<dbReference type="AlphaFoldDB" id="A0A845A9Q3"/>
<dbReference type="SUPFAM" id="SSF48452">
    <property type="entry name" value="TPR-like"/>
    <property type="match status" value="1"/>
</dbReference>
<dbReference type="Proteomes" id="UP000460561">
    <property type="component" value="Unassembled WGS sequence"/>
</dbReference>
<name>A0A845A9Q3_9SPHN</name>
<protein>
    <recommendedName>
        <fullName evidence="5">Sulfotransferase family protein</fullName>
    </recommendedName>
</protein>
<keyword evidence="1" id="KW-0808">Transferase</keyword>
<dbReference type="GO" id="GO:0008476">
    <property type="term" value="F:protein-tyrosine sulfotransferase activity"/>
    <property type="evidence" value="ECO:0007669"/>
    <property type="project" value="InterPro"/>
</dbReference>
<dbReference type="OrthoDB" id="9800698at2"/>
<dbReference type="PANTHER" id="PTHR12788">
    <property type="entry name" value="PROTEIN-TYROSINE SULFOTRANSFERASE 2"/>
    <property type="match status" value="1"/>
</dbReference>
<gene>
    <name evidence="3" type="ORF">GRI39_10230</name>
</gene>
<keyword evidence="2" id="KW-0802">TPR repeat</keyword>
<dbReference type="InterPro" id="IPR026634">
    <property type="entry name" value="TPST-like"/>
</dbReference>
<evidence type="ECO:0000313" key="3">
    <source>
        <dbReference type="EMBL" id="MXP26414.1"/>
    </source>
</evidence>
<accession>A0A845A9Q3</accession>
<dbReference type="Pfam" id="PF13181">
    <property type="entry name" value="TPR_8"/>
    <property type="match status" value="1"/>
</dbReference>
<dbReference type="Pfam" id="PF13469">
    <property type="entry name" value="Sulfotransfer_3"/>
    <property type="match status" value="1"/>
</dbReference>
<dbReference type="PANTHER" id="PTHR12788:SF10">
    <property type="entry name" value="PROTEIN-TYROSINE SULFOTRANSFERASE"/>
    <property type="match status" value="1"/>
</dbReference>
<reference evidence="3 4" key="1">
    <citation type="submission" date="2019-12" db="EMBL/GenBank/DDBJ databases">
        <title>Genomic-based taxomic classification of the family Erythrobacteraceae.</title>
        <authorList>
            <person name="Xu L."/>
        </authorList>
    </citation>
    <scope>NUCLEOTIDE SEQUENCE [LARGE SCALE GENOMIC DNA]</scope>
    <source>
        <strain evidence="3 4">DSM 18604</strain>
    </source>
</reference>
<dbReference type="Gene3D" id="1.25.40.10">
    <property type="entry name" value="Tetratricopeptide repeat domain"/>
    <property type="match status" value="1"/>
</dbReference>
<dbReference type="Gene3D" id="3.40.50.300">
    <property type="entry name" value="P-loop containing nucleotide triphosphate hydrolases"/>
    <property type="match status" value="1"/>
</dbReference>
<comment type="caution">
    <text evidence="3">The sequence shown here is derived from an EMBL/GenBank/DDBJ whole genome shotgun (WGS) entry which is preliminary data.</text>
</comment>
<dbReference type="InterPro" id="IPR027417">
    <property type="entry name" value="P-loop_NTPase"/>
</dbReference>
<dbReference type="InterPro" id="IPR019734">
    <property type="entry name" value="TPR_rpt"/>
</dbReference>
<dbReference type="RefSeq" id="WP_160739590.1">
    <property type="nucleotide sequence ID" value="NZ_WTYQ01000003.1"/>
</dbReference>
<feature type="repeat" description="TPR" evidence="2">
    <location>
        <begin position="107"/>
        <end position="140"/>
    </location>
</feature>
<dbReference type="EMBL" id="WTYQ01000003">
    <property type="protein sequence ID" value="MXP26414.1"/>
    <property type="molecule type" value="Genomic_DNA"/>
</dbReference>
<evidence type="ECO:0000313" key="4">
    <source>
        <dbReference type="Proteomes" id="UP000460561"/>
    </source>
</evidence>
<sequence>MTEQTGPEYIRQFVSALQRRDHGAVLSAVRGLVQLRYPMGQQWRSVATVMLKDGEFALARAAADLLVEQVASTLTRFDAAAIKAKAGDLSGAQALLKTVPQSVPDPVQNAYFQGMLAFDQGEIETARSYLRRAVEYAPQTGPAWLGLAKAGGIRSEDEAVLKELCANLQPAAAIPFYYALGSLKHSAKDYASAFAAFSEAGQLQAQITPYDMLKDQEELSHILSEWSRDAIQELAIHDDKVGPIFVTGLPRSGTTLVEQILASHSHIVGGGEVEILAHCRRILGSANPIQLRSRDNIWQALESAQAHYHRLMADRFGTGRVVDKSLSTTRLMGFAAILFPNARFIWLERNPRDCAWSIFSNHFAEGIDWSQSLELIARRSASEHRLRHFWQETLGERLMSVQYEELVRNSEREIKRMAEHVGLPFEAAMLTPHSSKRVVTTNSSAQVREPISTQSIGSSEPYAQWLEPFGVAYAQARKDLGL</sequence>
<proteinExistence type="predicted"/>
<organism evidence="3 4">
    <name type="scientific">Altericroceibacterium indicum</name>
    <dbReference type="NCBI Taxonomy" id="374177"/>
    <lineage>
        <taxon>Bacteria</taxon>
        <taxon>Pseudomonadati</taxon>
        <taxon>Pseudomonadota</taxon>
        <taxon>Alphaproteobacteria</taxon>
        <taxon>Sphingomonadales</taxon>
        <taxon>Erythrobacteraceae</taxon>
        <taxon>Altericroceibacterium</taxon>
    </lineage>
</organism>
<dbReference type="SUPFAM" id="SSF52540">
    <property type="entry name" value="P-loop containing nucleoside triphosphate hydrolases"/>
    <property type="match status" value="1"/>
</dbReference>
<keyword evidence="4" id="KW-1185">Reference proteome</keyword>
<evidence type="ECO:0000256" key="2">
    <source>
        <dbReference type="PROSITE-ProRule" id="PRU00339"/>
    </source>
</evidence>